<dbReference type="AlphaFoldDB" id="A0AAN8X7P1"/>
<dbReference type="EMBL" id="JAXCGZ010008028">
    <property type="protein sequence ID" value="KAK7078077.1"/>
    <property type="molecule type" value="Genomic_DNA"/>
</dbReference>
<feature type="compositionally biased region" description="Low complexity" evidence="1">
    <location>
        <begin position="263"/>
        <end position="290"/>
    </location>
</feature>
<feature type="compositionally biased region" description="Low complexity" evidence="1">
    <location>
        <begin position="411"/>
        <end position="420"/>
    </location>
</feature>
<feature type="compositionally biased region" description="Low complexity" evidence="1">
    <location>
        <begin position="597"/>
        <end position="613"/>
    </location>
</feature>
<accession>A0AAN8X7P1</accession>
<name>A0AAN8X7P1_HALRR</name>
<evidence type="ECO:0000313" key="2">
    <source>
        <dbReference type="EMBL" id="KAK7078077.1"/>
    </source>
</evidence>
<reference evidence="2 3" key="1">
    <citation type="submission" date="2023-11" db="EMBL/GenBank/DDBJ databases">
        <title>Halocaridina rubra genome assembly.</title>
        <authorList>
            <person name="Smith C."/>
        </authorList>
    </citation>
    <scope>NUCLEOTIDE SEQUENCE [LARGE SCALE GENOMIC DNA]</scope>
    <source>
        <strain evidence="2">EP-1</strain>
        <tissue evidence="2">Whole</tissue>
    </source>
</reference>
<proteinExistence type="predicted"/>
<feature type="region of interest" description="Disordered" evidence="1">
    <location>
        <begin position="398"/>
        <end position="433"/>
    </location>
</feature>
<feature type="compositionally biased region" description="Acidic residues" evidence="1">
    <location>
        <begin position="401"/>
        <end position="410"/>
    </location>
</feature>
<evidence type="ECO:0000313" key="3">
    <source>
        <dbReference type="Proteomes" id="UP001381693"/>
    </source>
</evidence>
<sequence length="765" mass="81839">MTASGKGGASSTDLITQLEECFVAFGKGLSYTDKETVGECSGYALELSSSSTMSESVTIDGTALSTAIDDAQMIMEAQQGFMSAHASHYMKISKTVEESEYDVSWIEWQQSLSKGSQLSYTLYEMDFMLTDLLGNLTALKDAGGSEEAANSTILLDIQSILQTASSDIAGIQIGMLGSIGIILKDVEVSLEGDVAVNVTEAESIIVLISSTQSDLQNASEVFASFGIASTKALVAQDAAEYLITVANETQQWFDIIESETEETSTAATPTVSPETTTSPEESSSDSGNSTEMLLEEATDILMYWSFDSQSVDASSVAGFKNKMYGLSISFKPNKGDMVAGLNMWKHSLQEANRTLNQLIEEVYLEVAMEWSSLEETISKYSLASMELEKYMSILDNFTEGSEGDSSDDTTEGQSEGSSEGSSGGSSGGSNETEAGGFGSFTSRVLQLIMSSRTILQGWEFLTSMQQYEISDLMGYRKEISELARTGGDIFSEGNVTDLVQLVSNSLNATNSSMEALSVFAEEVNNYTTKIYEAAFFEEISSLANFSIIWLENMNETMNESDSNSTTTGSSVSGASSAASDSGAATITTAAGSTAAAGSTSAAGSTATSGSTSDSSEDETKYCISNGNDSLICKVEQLLKSMKAANASGENDTDTTDASATTEASDADSSESSSSSGGYVSFMESHQSMEFMYEEIRGYVYSFSRAMRDVQNEDLAMKNETIGLLSEVIEVSDQFVTEIKAETISIDYTTVETYYVRRNDTLMAEM</sequence>
<protein>
    <submittedName>
        <fullName evidence="2">Uncharacterized protein</fullName>
    </submittedName>
</protein>
<gene>
    <name evidence="2" type="ORF">SK128_016134</name>
</gene>
<dbReference type="Proteomes" id="UP001381693">
    <property type="component" value="Unassembled WGS sequence"/>
</dbReference>
<feature type="region of interest" description="Disordered" evidence="1">
    <location>
        <begin position="260"/>
        <end position="290"/>
    </location>
</feature>
<keyword evidence="3" id="KW-1185">Reference proteome</keyword>
<organism evidence="2 3">
    <name type="scientific">Halocaridina rubra</name>
    <name type="common">Hawaiian red shrimp</name>
    <dbReference type="NCBI Taxonomy" id="373956"/>
    <lineage>
        <taxon>Eukaryota</taxon>
        <taxon>Metazoa</taxon>
        <taxon>Ecdysozoa</taxon>
        <taxon>Arthropoda</taxon>
        <taxon>Crustacea</taxon>
        <taxon>Multicrustacea</taxon>
        <taxon>Malacostraca</taxon>
        <taxon>Eumalacostraca</taxon>
        <taxon>Eucarida</taxon>
        <taxon>Decapoda</taxon>
        <taxon>Pleocyemata</taxon>
        <taxon>Caridea</taxon>
        <taxon>Atyoidea</taxon>
        <taxon>Atyidae</taxon>
        <taxon>Halocaridina</taxon>
    </lineage>
</organism>
<comment type="caution">
    <text evidence="2">The sequence shown here is derived from an EMBL/GenBank/DDBJ whole genome shotgun (WGS) entry which is preliminary data.</text>
</comment>
<evidence type="ECO:0000256" key="1">
    <source>
        <dbReference type="SAM" id="MobiDB-lite"/>
    </source>
</evidence>
<feature type="region of interest" description="Disordered" evidence="1">
    <location>
        <begin position="644"/>
        <end position="678"/>
    </location>
</feature>
<feature type="region of interest" description="Disordered" evidence="1">
    <location>
        <begin position="597"/>
        <end position="619"/>
    </location>
</feature>
<feature type="compositionally biased region" description="Low complexity" evidence="1">
    <location>
        <begin position="560"/>
        <end position="578"/>
    </location>
</feature>
<feature type="region of interest" description="Disordered" evidence="1">
    <location>
        <begin position="557"/>
        <end position="578"/>
    </location>
</feature>